<comment type="caution">
    <text evidence="6">The sequence shown here is derived from an EMBL/GenBank/DDBJ whole genome shotgun (WGS) entry which is preliminary data.</text>
</comment>
<name>A0A1S8CE00_9GAMM</name>
<dbReference type="Proteomes" id="UP000216021">
    <property type="component" value="Unassembled WGS sequence"/>
</dbReference>
<feature type="domain" description="Tyr recombinase" evidence="5">
    <location>
        <begin position="201"/>
        <end position="379"/>
    </location>
</feature>
<reference evidence="6 7" key="1">
    <citation type="submission" date="2016-11" db="EMBL/GenBank/DDBJ databases">
        <title>Rahnella oryzae sp. nov., isolated from rice root.</title>
        <authorList>
            <person name="Zhang X.-X."/>
            <person name="Zhang J."/>
        </authorList>
    </citation>
    <scope>NUCLEOTIDE SEQUENCE [LARGE SCALE GENOMIC DNA]</scope>
    <source>
        <strain evidence="6 7">J11-6</strain>
    </source>
</reference>
<dbReference type="RefSeq" id="WP_076944195.1">
    <property type="nucleotide sequence ID" value="NZ_MOXD01000017.1"/>
</dbReference>
<dbReference type="InterPro" id="IPR053876">
    <property type="entry name" value="Phage_int_M"/>
</dbReference>
<dbReference type="InterPro" id="IPR002104">
    <property type="entry name" value="Integrase_catalytic"/>
</dbReference>
<proteinExistence type="inferred from homology"/>
<evidence type="ECO:0000256" key="3">
    <source>
        <dbReference type="ARBA" id="ARBA00023125"/>
    </source>
</evidence>
<dbReference type="Gene3D" id="1.10.443.10">
    <property type="entry name" value="Intergrase catalytic core"/>
    <property type="match status" value="1"/>
</dbReference>
<keyword evidence="7" id="KW-1185">Reference proteome</keyword>
<evidence type="ECO:0000256" key="1">
    <source>
        <dbReference type="ARBA" id="ARBA00008857"/>
    </source>
</evidence>
<dbReference type="AlphaFoldDB" id="A0A1S8CE00"/>
<dbReference type="Gene3D" id="3.30.160.390">
    <property type="entry name" value="Integrase, DNA-binding domain"/>
    <property type="match status" value="1"/>
</dbReference>
<organism evidence="6 7">
    <name type="scientific">Serratia oryzae</name>
    <dbReference type="NCBI Taxonomy" id="2034155"/>
    <lineage>
        <taxon>Bacteria</taxon>
        <taxon>Pseudomonadati</taxon>
        <taxon>Pseudomonadota</taxon>
        <taxon>Gammaproteobacteria</taxon>
        <taxon>Enterobacterales</taxon>
        <taxon>Yersiniaceae</taxon>
        <taxon>Serratia</taxon>
    </lineage>
</organism>
<dbReference type="Pfam" id="PF00589">
    <property type="entry name" value="Phage_integrase"/>
    <property type="match status" value="1"/>
</dbReference>
<protein>
    <submittedName>
        <fullName evidence="6">Integrase</fullName>
    </submittedName>
</protein>
<dbReference type="GO" id="GO:0003677">
    <property type="term" value="F:DNA binding"/>
    <property type="evidence" value="ECO:0007669"/>
    <property type="project" value="UniProtKB-KW"/>
</dbReference>
<evidence type="ECO:0000256" key="2">
    <source>
        <dbReference type="ARBA" id="ARBA00022908"/>
    </source>
</evidence>
<accession>A0A1S8CE00</accession>
<dbReference type="InterPro" id="IPR013762">
    <property type="entry name" value="Integrase-like_cat_sf"/>
</dbReference>
<evidence type="ECO:0000259" key="5">
    <source>
        <dbReference type="PROSITE" id="PS51898"/>
    </source>
</evidence>
<dbReference type="GO" id="GO:0006310">
    <property type="term" value="P:DNA recombination"/>
    <property type="evidence" value="ECO:0007669"/>
    <property type="project" value="UniProtKB-KW"/>
</dbReference>
<keyword evidence="2" id="KW-0229">DNA integration</keyword>
<gene>
    <name evidence="6" type="ORF">BMI79_20875</name>
</gene>
<keyword evidence="3" id="KW-0238">DNA-binding</keyword>
<evidence type="ECO:0000256" key="4">
    <source>
        <dbReference type="ARBA" id="ARBA00023172"/>
    </source>
</evidence>
<dbReference type="Pfam" id="PF22022">
    <property type="entry name" value="Phage_int_M"/>
    <property type="match status" value="1"/>
</dbReference>
<keyword evidence="4" id="KW-0233">DNA recombination</keyword>
<dbReference type="PROSITE" id="PS51898">
    <property type="entry name" value="TYR_RECOMBINASE"/>
    <property type="match status" value="1"/>
</dbReference>
<evidence type="ECO:0000313" key="7">
    <source>
        <dbReference type="Proteomes" id="UP000216021"/>
    </source>
</evidence>
<dbReference type="OrthoDB" id="9795573at2"/>
<comment type="similarity">
    <text evidence="1">Belongs to the 'phage' integrase family.</text>
</comment>
<dbReference type="GO" id="GO:0015074">
    <property type="term" value="P:DNA integration"/>
    <property type="evidence" value="ECO:0007669"/>
    <property type="project" value="UniProtKB-KW"/>
</dbReference>
<dbReference type="Pfam" id="PF13356">
    <property type="entry name" value="Arm-DNA-bind_3"/>
    <property type="match status" value="1"/>
</dbReference>
<dbReference type="InterPro" id="IPR025166">
    <property type="entry name" value="Integrase_DNA_bind_dom"/>
</dbReference>
<dbReference type="Gene3D" id="1.10.150.130">
    <property type="match status" value="1"/>
</dbReference>
<dbReference type="STRING" id="2034155.BMI79_20875"/>
<sequence>MKLNARQVETAKPSDKDYKLPDGNGLFLLVKSNGAKYWRYRYTFAGKEKLLAIGVYPAVSLATARLKRDEARQNVAAGVDPVKAKNYGVAALAAKSITFREMAEEWHAFKSPRWSTGYAADILEAFKKDIYPAVGALAVIDIEPVMMLKALRKIEARGATEKAAKTRRWCGEVFRYAVATGRAKYNPVSELNSAMEGHEGESFPFLTAAEIPDFLTAVENYGGSSLPKLGVQIMMLGGLRTHELRHSQWEWVDFDNRLWEFPATVMKMDRPHLVPLSDQLIILLRDLQKLTGRFANMFPGRNDPSSVMSAGTINRMIHAIGYKDRVVGHGFRHTFSTILNDEGFNSDWVELQIAHVDKNRIRGTYNHALYLEGRRNMVQWYADYIDGLRLIW</sequence>
<dbReference type="PANTHER" id="PTHR30629:SF2">
    <property type="entry name" value="PROPHAGE INTEGRASE INTS-RELATED"/>
    <property type="match status" value="1"/>
</dbReference>
<dbReference type="InterPro" id="IPR050808">
    <property type="entry name" value="Phage_Integrase"/>
</dbReference>
<dbReference type="PANTHER" id="PTHR30629">
    <property type="entry name" value="PROPHAGE INTEGRASE"/>
    <property type="match status" value="1"/>
</dbReference>
<dbReference type="SUPFAM" id="SSF56349">
    <property type="entry name" value="DNA breaking-rejoining enzymes"/>
    <property type="match status" value="1"/>
</dbReference>
<dbReference type="EMBL" id="MOXD01000017">
    <property type="protein sequence ID" value="OMQ19937.1"/>
    <property type="molecule type" value="Genomic_DNA"/>
</dbReference>
<evidence type="ECO:0000313" key="6">
    <source>
        <dbReference type="EMBL" id="OMQ19937.1"/>
    </source>
</evidence>
<dbReference type="CDD" id="cd00801">
    <property type="entry name" value="INT_P4_C"/>
    <property type="match status" value="1"/>
</dbReference>
<dbReference type="InterPro" id="IPR038488">
    <property type="entry name" value="Integrase_DNA-bd_sf"/>
</dbReference>
<dbReference type="InterPro" id="IPR011010">
    <property type="entry name" value="DNA_brk_join_enz"/>
</dbReference>
<dbReference type="InterPro" id="IPR010998">
    <property type="entry name" value="Integrase_recombinase_N"/>
</dbReference>